<dbReference type="Proteomes" id="UP001058974">
    <property type="component" value="Chromosome 2"/>
</dbReference>
<dbReference type="Pfam" id="PF20431">
    <property type="entry name" value="E_motif"/>
    <property type="match status" value="1"/>
</dbReference>
<feature type="repeat" description="PPR" evidence="2">
    <location>
        <begin position="283"/>
        <end position="317"/>
    </location>
</feature>
<dbReference type="EMBL" id="JAMSHJ010000002">
    <property type="protein sequence ID" value="KAI5438555.1"/>
    <property type="molecule type" value="Genomic_DNA"/>
</dbReference>
<dbReference type="InterPro" id="IPR011990">
    <property type="entry name" value="TPR-like_helical_dom_sf"/>
</dbReference>
<dbReference type="Gramene" id="Psat02G0433400-T1">
    <property type="protein sequence ID" value="KAI5438555.1"/>
    <property type="gene ID" value="KIW84_024334"/>
</dbReference>
<evidence type="ECO:0008006" key="5">
    <source>
        <dbReference type="Google" id="ProtNLM"/>
    </source>
</evidence>
<keyword evidence="1" id="KW-0677">Repeat</keyword>
<feature type="repeat" description="PPR" evidence="2">
    <location>
        <begin position="49"/>
        <end position="83"/>
    </location>
</feature>
<dbReference type="Pfam" id="PF13041">
    <property type="entry name" value="PPR_2"/>
    <property type="match status" value="2"/>
</dbReference>
<reference evidence="3 4" key="1">
    <citation type="journal article" date="2022" name="Nat. Genet.">
        <title>Improved pea reference genome and pan-genome highlight genomic features and evolutionary characteristics.</title>
        <authorList>
            <person name="Yang T."/>
            <person name="Liu R."/>
            <person name="Luo Y."/>
            <person name="Hu S."/>
            <person name="Wang D."/>
            <person name="Wang C."/>
            <person name="Pandey M.K."/>
            <person name="Ge S."/>
            <person name="Xu Q."/>
            <person name="Li N."/>
            <person name="Li G."/>
            <person name="Huang Y."/>
            <person name="Saxena R.K."/>
            <person name="Ji Y."/>
            <person name="Li M."/>
            <person name="Yan X."/>
            <person name="He Y."/>
            <person name="Liu Y."/>
            <person name="Wang X."/>
            <person name="Xiang C."/>
            <person name="Varshney R.K."/>
            <person name="Ding H."/>
            <person name="Gao S."/>
            <person name="Zong X."/>
        </authorList>
    </citation>
    <scope>NUCLEOTIDE SEQUENCE [LARGE SCALE GENOMIC DNA]</scope>
    <source>
        <strain evidence="3 4">cv. Zhongwan 6</strain>
    </source>
</reference>
<accession>A0A9D4YJW7</accession>
<dbReference type="InterPro" id="IPR046848">
    <property type="entry name" value="E_motif"/>
</dbReference>
<dbReference type="InterPro" id="IPR002885">
    <property type="entry name" value="PPR_rpt"/>
</dbReference>
<name>A0A9D4YJW7_PEA</name>
<gene>
    <name evidence="3" type="ORF">KIW84_024334</name>
</gene>
<keyword evidence="4" id="KW-1185">Reference proteome</keyword>
<dbReference type="PANTHER" id="PTHR47926:SF350">
    <property type="entry name" value="(WILD MALAYSIAN BANANA) HYPOTHETICAL PROTEIN"/>
    <property type="match status" value="1"/>
</dbReference>
<dbReference type="FunFam" id="1.25.40.10:FF:000158">
    <property type="entry name" value="pentatricopeptide repeat-containing protein At2g33680"/>
    <property type="match status" value="1"/>
</dbReference>
<dbReference type="InterPro" id="IPR046960">
    <property type="entry name" value="PPR_At4g14850-like_plant"/>
</dbReference>
<evidence type="ECO:0000313" key="3">
    <source>
        <dbReference type="EMBL" id="KAI5438555.1"/>
    </source>
</evidence>
<sequence length="472" mass="53079">MKQIHAHTITNNLTRFSYISSRILAFCSFSPRGSFRYAETLFTHMPNPNLFDYNSIITSYTTNSQFHKSLSVFTKILNTNVRPNSNTFTALVKACVTLSYLEQVFTLSMKMGNSSDVYFVSSVINVFSKHGAIHLARNVFDESSNRNVVCWTSLVSGYCSCGLVNDARELFDEMPQRNDASYSAMVSGYVKNGFFSEGIELFRELKKNQGYARVRPNGSLFVSVLNACTMVGAFEEGKWIHSYVEENGLEYDLELGTALIDFYTKCGWVKSAEQVFDKMPVKDVATWSAMILGLAINGNNLMALKLFENMEKVGPKPNEVTFIGVLTACNHKNMLGVALRSFGIMTEKYGITPSIEHYGCVVDVLARSGQTVGKYLIEFEPQHSGRYVLLANMYANMGKWEGVSEVRKMMKDRGVVIVSAWSFIEIDQSIHKFVADDKCCLNSGEIYEVLSDLGRKVEEFSGYKDAFFSFEI</sequence>
<evidence type="ECO:0000313" key="4">
    <source>
        <dbReference type="Proteomes" id="UP001058974"/>
    </source>
</evidence>
<dbReference type="GO" id="GO:0009451">
    <property type="term" value="P:RNA modification"/>
    <property type="evidence" value="ECO:0007669"/>
    <property type="project" value="InterPro"/>
</dbReference>
<dbReference type="GO" id="GO:0003723">
    <property type="term" value="F:RNA binding"/>
    <property type="evidence" value="ECO:0007669"/>
    <property type="project" value="InterPro"/>
</dbReference>
<protein>
    <recommendedName>
        <fullName evidence="5">Pentatricopeptide repeat-containing protein</fullName>
    </recommendedName>
</protein>
<comment type="caution">
    <text evidence="3">The sequence shown here is derived from an EMBL/GenBank/DDBJ whole genome shotgun (WGS) entry which is preliminary data.</text>
</comment>
<dbReference type="NCBIfam" id="TIGR00756">
    <property type="entry name" value="PPR"/>
    <property type="match status" value="2"/>
</dbReference>
<evidence type="ECO:0000256" key="2">
    <source>
        <dbReference type="PROSITE-ProRule" id="PRU00708"/>
    </source>
</evidence>
<dbReference type="AlphaFoldDB" id="A0A9D4YJW7"/>
<dbReference type="PANTHER" id="PTHR47926">
    <property type="entry name" value="PENTATRICOPEPTIDE REPEAT-CONTAINING PROTEIN"/>
    <property type="match status" value="1"/>
</dbReference>
<organism evidence="3 4">
    <name type="scientific">Pisum sativum</name>
    <name type="common">Garden pea</name>
    <name type="synonym">Lathyrus oleraceus</name>
    <dbReference type="NCBI Taxonomy" id="3888"/>
    <lineage>
        <taxon>Eukaryota</taxon>
        <taxon>Viridiplantae</taxon>
        <taxon>Streptophyta</taxon>
        <taxon>Embryophyta</taxon>
        <taxon>Tracheophyta</taxon>
        <taxon>Spermatophyta</taxon>
        <taxon>Magnoliopsida</taxon>
        <taxon>eudicotyledons</taxon>
        <taxon>Gunneridae</taxon>
        <taxon>Pentapetalae</taxon>
        <taxon>rosids</taxon>
        <taxon>fabids</taxon>
        <taxon>Fabales</taxon>
        <taxon>Fabaceae</taxon>
        <taxon>Papilionoideae</taxon>
        <taxon>50 kb inversion clade</taxon>
        <taxon>NPAAA clade</taxon>
        <taxon>Hologalegina</taxon>
        <taxon>IRL clade</taxon>
        <taxon>Fabeae</taxon>
        <taxon>Lathyrus</taxon>
    </lineage>
</organism>
<dbReference type="GO" id="GO:0099402">
    <property type="term" value="P:plant organ development"/>
    <property type="evidence" value="ECO:0007669"/>
    <property type="project" value="UniProtKB-ARBA"/>
</dbReference>
<dbReference type="PROSITE" id="PS51375">
    <property type="entry name" value="PPR"/>
    <property type="match status" value="3"/>
</dbReference>
<dbReference type="Gene3D" id="1.25.40.10">
    <property type="entry name" value="Tetratricopeptide repeat domain"/>
    <property type="match status" value="3"/>
</dbReference>
<dbReference type="Pfam" id="PF12854">
    <property type="entry name" value="PPR_1"/>
    <property type="match status" value="1"/>
</dbReference>
<dbReference type="Pfam" id="PF01535">
    <property type="entry name" value="PPR"/>
    <property type="match status" value="2"/>
</dbReference>
<evidence type="ECO:0000256" key="1">
    <source>
        <dbReference type="ARBA" id="ARBA00022737"/>
    </source>
</evidence>
<feature type="repeat" description="PPR" evidence="2">
    <location>
        <begin position="147"/>
        <end position="181"/>
    </location>
</feature>
<proteinExistence type="predicted"/>